<name>A0A1F7Y0D5_9BACT</name>
<dbReference type="PROSITE" id="PS51750">
    <property type="entry name" value="BRO_N"/>
    <property type="match status" value="1"/>
</dbReference>
<dbReference type="AlphaFoldDB" id="A0A1F7Y0D5"/>
<feature type="domain" description="Bro-N" evidence="2">
    <location>
        <begin position="10"/>
        <end position="120"/>
    </location>
</feature>
<evidence type="ECO:0000256" key="1">
    <source>
        <dbReference type="SAM" id="MobiDB-lite"/>
    </source>
</evidence>
<evidence type="ECO:0000259" key="2">
    <source>
        <dbReference type="PROSITE" id="PS51750"/>
    </source>
</evidence>
<dbReference type="SMART" id="SM01040">
    <property type="entry name" value="Bro-N"/>
    <property type="match status" value="1"/>
</dbReference>
<protein>
    <submittedName>
        <fullName evidence="3">Phage antirepressor protein</fullName>
    </submittedName>
</protein>
<dbReference type="InterPro" id="IPR003497">
    <property type="entry name" value="BRO_N_domain"/>
</dbReference>
<evidence type="ECO:0000313" key="4">
    <source>
        <dbReference type="Proteomes" id="UP000178419"/>
    </source>
</evidence>
<dbReference type="Proteomes" id="UP000178419">
    <property type="component" value="Unassembled WGS sequence"/>
</dbReference>
<sequence>MIASIISSTKVAVFRNKKIRKTIYKNEWWFVVEDVVVALTDSLSPKDYINKMRRRDEELSKGYGQIVHTLPIETTGGKQQMNCANTEGIFRIIQSIPSPKAEPFKRWLARVGYERVQEIEDPELATKRTRALYKAKGYSDDWIEKRMRGVAIREELTDEWQKRKVGSSKEYAILTAEISKATFDMTPSQYKKFKKLSRENLRDHMDDLELIFSMLGEASTTRITRSRNAKGFPQNKRAAQEGGVIAGNARKALEKKSGQKVSTPRNYLKNPQNAGFLKGKT</sequence>
<dbReference type="EMBL" id="MGGE01000035">
    <property type="protein sequence ID" value="OGM20742.1"/>
    <property type="molecule type" value="Genomic_DNA"/>
</dbReference>
<proteinExistence type="predicted"/>
<organism evidence="3 4">
    <name type="scientific">Candidatus Woesebacteria bacterium RIFCSPHIGHO2_01_FULL_38_9</name>
    <dbReference type="NCBI Taxonomy" id="1802492"/>
    <lineage>
        <taxon>Bacteria</taxon>
        <taxon>Candidatus Woeseibacteriota</taxon>
    </lineage>
</organism>
<comment type="caution">
    <text evidence="3">The sequence shown here is derived from an EMBL/GenBank/DDBJ whole genome shotgun (WGS) entry which is preliminary data.</text>
</comment>
<reference evidence="3 4" key="1">
    <citation type="journal article" date="2016" name="Nat. Commun.">
        <title>Thousands of microbial genomes shed light on interconnected biogeochemical processes in an aquifer system.</title>
        <authorList>
            <person name="Anantharaman K."/>
            <person name="Brown C.T."/>
            <person name="Hug L.A."/>
            <person name="Sharon I."/>
            <person name="Castelle C.J."/>
            <person name="Probst A.J."/>
            <person name="Thomas B.C."/>
            <person name="Singh A."/>
            <person name="Wilkins M.J."/>
            <person name="Karaoz U."/>
            <person name="Brodie E.L."/>
            <person name="Williams K.H."/>
            <person name="Hubbard S.S."/>
            <person name="Banfield J.F."/>
        </authorList>
    </citation>
    <scope>NUCLEOTIDE SEQUENCE [LARGE SCALE GENOMIC DNA]</scope>
</reference>
<accession>A0A1F7Y0D5</accession>
<feature type="compositionally biased region" description="Polar residues" evidence="1">
    <location>
        <begin position="259"/>
        <end position="273"/>
    </location>
</feature>
<evidence type="ECO:0000313" key="3">
    <source>
        <dbReference type="EMBL" id="OGM20742.1"/>
    </source>
</evidence>
<feature type="region of interest" description="Disordered" evidence="1">
    <location>
        <begin position="253"/>
        <end position="281"/>
    </location>
</feature>
<gene>
    <name evidence="3" type="ORF">A2714_03615</name>
</gene>
<dbReference type="Pfam" id="PF02498">
    <property type="entry name" value="Bro-N"/>
    <property type="match status" value="1"/>
</dbReference>